<comment type="caution">
    <text evidence="4">The sequence shown here is derived from an EMBL/GenBank/DDBJ whole genome shotgun (WGS) entry which is preliminary data.</text>
</comment>
<evidence type="ECO:0000256" key="1">
    <source>
        <dbReference type="ARBA" id="ARBA00001946"/>
    </source>
</evidence>
<dbReference type="Proteomes" id="UP001294412">
    <property type="component" value="Unassembled WGS sequence"/>
</dbReference>
<keyword evidence="2" id="KW-0378">Hydrolase</keyword>
<name>A0ABU5I503_9HYPH</name>
<keyword evidence="5" id="KW-1185">Reference proteome</keyword>
<dbReference type="PANTHER" id="PTHR43736:SF1">
    <property type="entry name" value="DIHYDRONEOPTERIN TRIPHOSPHATE DIPHOSPHATASE"/>
    <property type="match status" value="1"/>
</dbReference>
<dbReference type="InterPro" id="IPR015797">
    <property type="entry name" value="NUDIX_hydrolase-like_dom_sf"/>
</dbReference>
<gene>
    <name evidence="4" type="ORF">U0C82_15140</name>
</gene>
<reference evidence="4 5" key="1">
    <citation type="submission" date="2023-12" db="EMBL/GenBank/DDBJ databases">
        <title>Description of Novel Strain Fulvimarina sp. 2208YS6-2-32 isolated from Uroteuthis (Photololigo) edulis.</title>
        <authorList>
            <person name="Park J.-S."/>
        </authorList>
    </citation>
    <scope>NUCLEOTIDE SEQUENCE [LARGE SCALE GENOMIC DNA]</scope>
    <source>
        <strain evidence="4 5">2208YS6-2-32</strain>
    </source>
</reference>
<accession>A0ABU5I503</accession>
<evidence type="ECO:0000259" key="3">
    <source>
        <dbReference type="PROSITE" id="PS51462"/>
    </source>
</evidence>
<dbReference type="PROSITE" id="PS00893">
    <property type="entry name" value="NUDIX_BOX"/>
    <property type="match status" value="1"/>
</dbReference>
<dbReference type="Pfam" id="PF00293">
    <property type="entry name" value="NUDIX"/>
    <property type="match status" value="1"/>
</dbReference>
<dbReference type="Gene3D" id="3.90.79.10">
    <property type="entry name" value="Nucleoside Triphosphate Pyrophosphohydrolase"/>
    <property type="match status" value="1"/>
</dbReference>
<sequence length="139" mass="14911">MTTLPQLAVSAALIRGDDVLLIERSRGQTLEGLLSFPGGRVGFGETMRAALSREIFEEVGLTVDSGALTFVTNHEAIHRDFHFVICVFVARIGRDAVPVAGTDAASVRFESIGSVRAFERDGLTTPGLATILDLARKLL</sequence>
<dbReference type="InterPro" id="IPR020084">
    <property type="entry name" value="NUDIX_hydrolase_CS"/>
</dbReference>
<feature type="domain" description="Nudix hydrolase" evidence="3">
    <location>
        <begin position="4"/>
        <end position="139"/>
    </location>
</feature>
<dbReference type="RefSeq" id="WP_322188099.1">
    <property type="nucleotide sequence ID" value="NZ_JAXLPB010000005.1"/>
</dbReference>
<evidence type="ECO:0000313" key="5">
    <source>
        <dbReference type="Proteomes" id="UP001294412"/>
    </source>
</evidence>
<dbReference type="EMBL" id="JAXLPB010000005">
    <property type="protein sequence ID" value="MDY8110476.1"/>
    <property type="molecule type" value="Genomic_DNA"/>
</dbReference>
<dbReference type="InterPro" id="IPR000086">
    <property type="entry name" value="NUDIX_hydrolase_dom"/>
</dbReference>
<dbReference type="PANTHER" id="PTHR43736">
    <property type="entry name" value="ADP-RIBOSE PYROPHOSPHATASE"/>
    <property type="match status" value="1"/>
</dbReference>
<comment type="cofactor">
    <cofactor evidence="1">
        <name>Mg(2+)</name>
        <dbReference type="ChEBI" id="CHEBI:18420"/>
    </cofactor>
</comment>
<proteinExistence type="predicted"/>
<organism evidence="4 5">
    <name type="scientific">Fulvimarina uroteuthidis</name>
    <dbReference type="NCBI Taxonomy" id="3098149"/>
    <lineage>
        <taxon>Bacteria</taxon>
        <taxon>Pseudomonadati</taxon>
        <taxon>Pseudomonadota</taxon>
        <taxon>Alphaproteobacteria</taxon>
        <taxon>Hyphomicrobiales</taxon>
        <taxon>Aurantimonadaceae</taxon>
        <taxon>Fulvimarina</taxon>
    </lineage>
</organism>
<evidence type="ECO:0000256" key="2">
    <source>
        <dbReference type="ARBA" id="ARBA00022801"/>
    </source>
</evidence>
<dbReference type="PROSITE" id="PS51462">
    <property type="entry name" value="NUDIX"/>
    <property type="match status" value="1"/>
</dbReference>
<evidence type="ECO:0000313" key="4">
    <source>
        <dbReference type="EMBL" id="MDY8110476.1"/>
    </source>
</evidence>
<dbReference type="SUPFAM" id="SSF55811">
    <property type="entry name" value="Nudix"/>
    <property type="match status" value="1"/>
</dbReference>
<protein>
    <submittedName>
        <fullName evidence="4">NUDIX domain-containing protein</fullName>
    </submittedName>
</protein>